<evidence type="ECO:0000313" key="8">
    <source>
        <dbReference type="Proteomes" id="UP000593567"/>
    </source>
</evidence>
<organism evidence="7 8">
    <name type="scientific">Bugula neritina</name>
    <name type="common">Brown bryozoan</name>
    <name type="synonym">Sertularia neritina</name>
    <dbReference type="NCBI Taxonomy" id="10212"/>
    <lineage>
        <taxon>Eukaryota</taxon>
        <taxon>Metazoa</taxon>
        <taxon>Spiralia</taxon>
        <taxon>Lophotrochozoa</taxon>
        <taxon>Bryozoa</taxon>
        <taxon>Gymnolaemata</taxon>
        <taxon>Cheilostomatida</taxon>
        <taxon>Flustrina</taxon>
        <taxon>Buguloidea</taxon>
        <taxon>Bugulidae</taxon>
        <taxon>Bugula</taxon>
    </lineage>
</organism>
<sequence length="283" mass="31605">MEELKSLVTDILTDRKKLVPGVIATVSLAVGIRQLLKYSRSGVVTQCDSHYDFVIGSAGCVLANRLSASGKFKVLLIEAGDEETKYPAIPVPLLASQACTEPDAMWQDLTAPQDNCQAYKDQRSYTQHGKVLGGGSSVNWMIYARGHRDDYDSWEQKGCEGWGWDNVKEYFKKMENYFMRDRDDLGHRGPLTVSLNNTYRICDLLIEASAELGVPENPCYNSGVNNVAYFMQYRILLCKGATKSHTTIRNGERCSTAKAYLRPAMSRSNLHVITNAHVTKLCT</sequence>
<evidence type="ECO:0000256" key="1">
    <source>
        <dbReference type="ARBA" id="ARBA00001974"/>
    </source>
</evidence>
<dbReference type="PROSITE" id="PS00623">
    <property type="entry name" value="GMC_OXRED_1"/>
    <property type="match status" value="1"/>
</dbReference>
<proteinExistence type="inferred from homology"/>
<dbReference type="PANTHER" id="PTHR11552">
    <property type="entry name" value="GLUCOSE-METHANOL-CHOLINE GMC OXIDOREDUCTASE"/>
    <property type="match status" value="1"/>
</dbReference>
<dbReference type="PANTHER" id="PTHR11552:SF147">
    <property type="entry name" value="CHOLINE DEHYDROGENASE, MITOCHONDRIAL"/>
    <property type="match status" value="1"/>
</dbReference>
<dbReference type="Pfam" id="PF00732">
    <property type="entry name" value="GMC_oxred_N"/>
    <property type="match status" value="1"/>
</dbReference>
<name>A0A7J7KIS7_BUGNE</name>
<keyword evidence="3 5" id="KW-0285">Flavoprotein</keyword>
<dbReference type="GO" id="GO:0008812">
    <property type="term" value="F:choline dehydrogenase activity"/>
    <property type="evidence" value="ECO:0007669"/>
    <property type="project" value="TreeGrafter"/>
</dbReference>
<evidence type="ECO:0000313" key="7">
    <source>
        <dbReference type="EMBL" id="KAF6038133.1"/>
    </source>
</evidence>
<dbReference type="Gene3D" id="3.50.50.60">
    <property type="entry name" value="FAD/NAD(P)-binding domain"/>
    <property type="match status" value="2"/>
</dbReference>
<evidence type="ECO:0000256" key="4">
    <source>
        <dbReference type="ARBA" id="ARBA00022827"/>
    </source>
</evidence>
<protein>
    <recommendedName>
        <fullName evidence="6">Glucose-methanol-choline oxidoreductase N-terminal domain-containing protein</fullName>
    </recommendedName>
</protein>
<accession>A0A7J7KIS7</accession>
<gene>
    <name evidence="7" type="ORF">EB796_003564</name>
</gene>
<feature type="domain" description="Glucose-methanol-choline oxidoreductase N-terminal" evidence="6">
    <location>
        <begin position="129"/>
        <end position="152"/>
    </location>
</feature>
<evidence type="ECO:0000259" key="6">
    <source>
        <dbReference type="PROSITE" id="PS00623"/>
    </source>
</evidence>
<comment type="cofactor">
    <cofactor evidence="1">
        <name>FAD</name>
        <dbReference type="ChEBI" id="CHEBI:57692"/>
    </cofactor>
</comment>
<dbReference type="InterPro" id="IPR036188">
    <property type="entry name" value="FAD/NAD-bd_sf"/>
</dbReference>
<dbReference type="GO" id="GO:0050660">
    <property type="term" value="F:flavin adenine dinucleotide binding"/>
    <property type="evidence" value="ECO:0007669"/>
    <property type="project" value="InterPro"/>
</dbReference>
<evidence type="ECO:0000256" key="3">
    <source>
        <dbReference type="ARBA" id="ARBA00022630"/>
    </source>
</evidence>
<evidence type="ECO:0000256" key="5">
    <source>
        <dbReference type="RuleBase" id="RU003968"/>
    </source>
</evidence>
<dbReference type="InterPro" id="IPR012132">
    <property type="entry name" value="GMC_OxRdtase"/>
</dbReference>
<comment type="caution">
    <text evidence="7">The sequence shown here is derived from an EMBL/GenBank/DDBJ whole genome shotgun (WGS) entry which is preliminary data.</text>
</comment>
<keyword evidence="8" id="KW-1185">Reference proteome</keyword>
<dbReference type="Proteomes" id="UP000593567">
    <property type="component" value="Unassembled WGS sequence"/>
</dbReference>
<reference evidence="7" key="1">
    <citation type="submission" date="2020-06" db="EMBL/GenBank/DDBJ databases">
        <title>Draft genome of Bugula neritina, a colonial animal packing powerful symbionts and potential medicines.</title>
        <authorList>
            <person name="Rayko M."/>
        </authorList>
    </citation>
    <scope>NUCLEOTIDE SEQUENCE [LARGE SCALE GENOMIC DNA]</scope>
    <source>
        <strain evidence="7">Kwan_BN1</strain>
    </source>
</reference>
<dbReference type="EMBL" id="VXIV02000466">
    <property type="protein sequence ID" value="KAF6038133.1"/>
    <property type="molecule type" value="Genomic_DNA"/>
</dbReference>
<dbReference type="AlphaFoldDB" id="A0A7J7KIS7"/>
<dbReference type="SUPFAM" id="SSF51905">
    <property type="entry name" value="FAD/NAD(P)-binding domain"/>
    <property type="match status" value="1"/>
</dbReference>
<evidence type="ECO:0000256" key="2">
    <source>
        <dbReference type="ARBA" id="ARBA00010790"/>
    </source>
</evidence>
<dbReference type="GO" id="GO:0005743">
    <property type="term" value="C:mitochondrial inner membrane"/>
    <property type="evidence" value="ECO:0007669"/>
    <property type="project" value="TreeGrafter"/>
</dbReference>
<dbReference type="InterPro" id="IPR000172">
    <property type="entry name" value="GMC_OxRdtase_N"/>
</dbReference>
<comment type="similarity">
    <text evidence="2 5">Belongs to the GMC oxidoreductase family.</text>
</comment>
<dbReference type="OrthoDB" id="269227at2759"/>
<keyword evidence="4 5" id="KW-0274">FAD</keyword>